<organism evidence="1 2">
    <name type="scientific">Grifola frondosa</name>
    <name type="common">Maitake</name>
    <name type="synonym">Polyporus frondosus</name>
    <dbReference type="NCBI Taxonomy" id="5627"/>
    <lineage>
        <taxon>Eukaryota</taxon>
        <taxon>Fungi</taxon>
        <taxon>Dikarya</taxon>
        <taxon>Basidiomycota</taxon>
        <taxon>Agaricomycotina</taxon>
        <taxon>Agaricomycetes</taxon>
        <taxon>Polyporales</taxon>
        <taxon>Grifolaceae</taxon>
        <taxon>Grifola</taxon>
    </lineage>
</organism>
<name>A0A1C7LXY5_GRIFR</name>
<dbReference type="AlphaFoldDB" id="A0A1C7LXY5"/>
<evidence type="ECO:0000313" key="1">
    <source>
        <dbReference type="EMBL" id="OBZ67684.1"/>
    </source>
</evidence>
<reference evidence="1 2" key="1">
    <citation type="submission" date="2016-03" db="EMBL/GenBank/DDBJ databases">
        <title>Whole genome sequencing of Grifola frondosa 9006-11.</title>
        <authorList>
            <person name="Min B."/>
            <person name="Park H."/>
            <person name="Kim J.-G."/>
            <person name="Cho H."/>
            <person name="Oh Y.-L."/>
            <person name="Kong W.-S."/>
            <person name="Choi I.-G."/>
        </authorList>
    </citation>
    <scope>NUCLEOTIDE SEQUENCE [LARGE SCALE GENOMIC DNA]</scope>
    <source>
        <strain evidence="1 2">9006-11</strain>
    </source>
</reference>
<evidence type="ECO:0000313" key="2">
    <source>
        <dbReference type="Proteomes" id="UP000092993"/>
    </source>
</evidence>
<comment type="caution">
    <text evidence="1">The sequence shown here is derived from an EMBL/GenBank/DDBJ whole genome shotgun (WGS) entry which is preliminary data.</text>
</comment>
<dbReference type="Proteomes" id="UP000092993">
    <property type="component" value="Unassembled WGS sequence"/>
</dbReference>
<proteinExistence type="predicted"/>
<keyword evidence="2" id="KW-1185">Reference proteome</keyword>
<gene>
    <name evidence="1" type="ORF">A0H81_12158</name>
</gene>
<accession>A0A1C7LXY5</accession>
<protein>
    <submittedName>
        <fullName evidence="1">Uncharacterized protein</fullName>
    </submittedName>
</protein>
<dbReference type="EMBL" id="LUGG01000023">
    <property type="protein sequence ID" value="OBZ67684.1"/>
    <property type="molecule type" value="Genomic_DNA"/>
</dbReference>
<sequence>MVYLEGTCDCLCLSATTHSNPSGLGLFTMPSHEPYLVRDRSILTPDPGPQGVVEQGTAFQNPREIVNLV</sequence>